<reference evidence="3 4" key="1">
    <citation type="submission" date="2018-05" db="EMBL/GenBank/DDBJ databases">
        <title>Genomic Encyclopedia of Type Strains, Phase IV (KMG-V): Genome sequencing to study the core and pangenomes of soil and plant-associated prokaryotes.</title>
        <authorList>
            <person name="Whitman W."/>
        </authorList>
    </citation>
    <scope>NUCLEOTIDE SEQUENCE [LARGE SCALE GENOMIC DNA]</scope>
    <source>
        <strain evidence="3 4">SCZa-39</strain>
    </source>
</reference>
<dbReference type="Gene3D" id="2.120.10.30">
    <property type="entry name" value="TolB, C-terminal domain"/>
    <property type="match status" value="1"/>
</dbReference>
<keyword evidence="1" id="KW-0378">Hydrolase</keyword>
<dbReference type="Pfam" id="PF00326">
    <property type="entry name" value="Peptidase_S9"/>
    <property type="match status" value="1"/>
</dbReference>
<accession>A0ABX5KA58</accession>
<keyword evidence="4" id="KW-1185">Reference proteome</keyword>
<evidence type="ECO:0000259" key="2">
    <source>
        <dbReference type="Pfam" id="PF00326"/>
    </source>
</evidence>
<dbReference type="InterPro" id="IPR011042">
    <property type="entry name" value="6-blade_b-propeller_TolB-like"/>
</dbReference>
<comment type="caution">
    <text evidence="3">The sequence shown here is derived from an EMBL/GenBank/DDBJ whole genome shotgun (WGS) entry which is preliminary data.</text>
</comment>
<dbReference type="PANTHER" id="PTHR42776">
    <property type="entry name" value="SERINE PEPTIDASE S9 FAMILY MEMBER"/>
    <property type="match status" value="1"/>
</dbReference>
<dbReference type="Proteomes" id="UP000245712">
    <property type="component" value="Unassembled WGS sequence"/>
</dbReference>
<dbReference type="GO" id="GO:0004177">
    <property type="term" value="F:aminopeptidase activity"/>
    <property type="evidence" value="ECO:0007669"/>
    <property type="project" value="UniProtKB-KW"/>
</dbReference>
<dbReference type="Gene3D" id="3.40.50.1820">
    <property type="entry name" value="alpha/beta hydrolase"/>
    <property type="match status" value="1"/>
</dbReference>
<evidence type="ECO:0000313" key="4">
    <source>
        <dbReference type="Proteomes" id="UP000245712"/>
    </source>
</evidence>
<dbReference type="EMBL" id="QEOB01000046">
    <property type="protein sequence ID" value="PVX61050.1"/>
    <property type="molecule type" value="Genomic_DNA"/>
</dbReference>
<dbReference type="RefSeq" id="WP_116615132.1">
    <property type="nucleotide sequence ID" value="NZ_QEOB01000046.1"/>
</dbReference>
<evidence type="ECO:0000256" key="1">
    <source>
        <dbReference type="ARBA" id="ARBA00022801"/>
    </source>
</evidence>
<keyword evidence="3" id="KW-0031">Aminopeptidase</keyword>
<protein>
    <submittedName>
        <fullName evidence="3">Dipeptidyl aminopeptidase/acylaminoacyl peptidase</fullName>
    </submittedName>
</protein>
<dbReference type="InterPro" id="IPR029058">
    <property type="entry name" value="AB_hydrolase_fold"/>
</dbReference>
<keyword evidence="3" id="KW-0645">Protease</keyword>
<organism evidence="3 4">
    <name type="scientific">Paraburkholderia unamae</name>
    <dbReference type="NCBI Taxonomy" id="219649"/>
    <lineage>
        <taxon>Bacteria</taxon>
        <taxon>Pseudomonadati</taxon>
        <taxon>Pseudomonadota</taxon>
        <taxon>Betaproteobacteria</taxon>
        <taxon>Burkholderiales</taxon>
        <taxon>Burkholderiaceae</taxon>
        <taxon>Paraburkholderia</taxon>
    </lineage>
</organism>
<evidence type="ECO:0000313" key="3">
    <source>
        <dbReference type="EMBL" id="PVX61050.1"/>
    </source>
</evidence>
<dbReference type="InterPro" id="IPR001375">
    <property type="entry name" value="Peptidase_S9_cat"/>
</dbReference>
<sequence length="658" mass="71228">MHASARVSRRELFAHEENRALQISPDGATLSFIRSGAGAPNVWLAALDAPHDAKPITFFSGRGVSEYRWTPDCRHLLVMKDVAGEEHTQLHAVDVATGAIRDLTADPAVKTKLLSASAGLPDTALVAFNSRDGRYFDVYRVDLLTGVRTLVLKNDARYTDFIASSSGRLRVAVRVNPEDGSSTYFDLSTSPARAFLTVPLRALRSSKVLSVTARGTLVMLYAFQSDLANVVEVDIETGAIRQLAQARTADIVDVLDEQGSGAILASREDPLVGVWEVRSPQVEIDFALLGAQAGTSFKIVSQTPDGQRWLVQIASQHRPDDYAIWSRERRQLTRLFSSRPTLEARELASTTAIEFRAADGLRITGYLTLPANTPLDHGRPRERLALVLNVHGGPWLRDEFGFNAEAQWLAAQGYAALSINFRGSCGFGNAFMEAADGAWSAAMHDDLLDAVQWAIDQGIADPQKVAIYGLSYGGYSALVGLAFTPGVFACAVDIAGPSNLVSLLGAMPAWWTFQRPQFALRMGDPASAAGEAELRERSPISRVSAITQPLLIAQGTNDPRVRVDQSATIAAALAVRKRPVTYLLYPDEGHEFEKTSTRLSFYAIAEHFLAASLGGVAEPYGSDLDTCSMSVETGIELVPGLDHALAGRQMPRTHGNNP</sequence>
<feature type="domain" description="Peptidase S9 prolyl oligopeptidase catalytic" evidence="2">
    <location>
        <begin position="402"/>
        <end position="614"/>
    </location>
</feature>
<proteinExistence type="predicted"/>
<dbReference type="SUPFAM" id="SSF82171">
    <property type="entry name" value="DPP6 N-terminal domain-like"/>
    <property type="match status" value="1"/>
</dbReference>
<gene>
    <name evidence="3" type="ORF">C7402_14628</name>
</gene>
<dbReference type="PANTHER" id="PTHR42776:SF27">
    <property type="entry name" value="DIPEPTIDYL PEPTIDASE FAMILY MEMBER 6"/>
    <property type="match status" value="1"/>
</dbReference>
<dbReference type="SUPFAM" id="SSF53474">
    <property type="entry name" value="alpha/beta-Hydrolases"/>
    <property type="match status" value="1"/>
</dbReference>
<name>A0ABX5KA58_9BURK</name>